<dbReference type="RefSeq" id="WP_089818160.1">
    <property type="nucleotide sequence ID" value="NZ_FORQ01000001.1"/>
</dbReference>
<evidence type="ECO:0000256" key="1">
    <source>
        <dbReference type="ARBA" id="ARBA00022741"/>
    </source>
</evidence>
<dbReference type="EMBL" id="FORQ01000001">
    <property type="protein sequence ID" value="SFI63802.1"/>
    <property type="molecule type" value="Genomic_DNA"/>
</dbReference>
<dbReference type="AlphaFoldDB" id="A0A1I3JU70"/>
<dbReference type="Gene3D" id="3.40.50.300">
    <property type="entry name" value="P-loop containing nucleotide triphosphate hydrolases"/>
    <property type="match status" value="1"/>
</dbReference>
<dbReference type="PANTHER" id="PTHR23073">
    <property type="entry name" value="26S PROTEASOME REGULATORY SUBUNIT"/>
    <property type="match status" value="1"/>
</dbReference>
<dbReference type="Pfam" id="PF00004">
    <property type="entry name" value="AAA"/>
    <property type="match status" value="1"/>
</dbReference>
<feature type="domain" description="ATPase AAA-type core" evidence="3">
    <location>
        <begin position="166"/>
        <end position="294"/>
    </location>
</feature>
<dbReference type="InterPro" id="IPR003959">
    <property type="entry name" value="ATPase_AAA_core"/>
</dbReference>
<keyword evidence="5" id="KW-1185">Reference proteome</keyword>
<protein>
    <submittedName>
        <fullName evidence="4">ATPase family associated with various cellular activities (AAA)</fullName>
    </submittedName>
</protein>
<gene>
    <name evidence="4" type="ORF">SAMN05421638_0389</name>
</gene>
<dbReference type="SUPFAM" id="SSF52540">
    <property type="entry name" value="P-loop containing nucleoside triphosphate hydrolases"/>
    <property type="match status" value="1"/>
</dbReference>
<keyword evidence="2" id="KW-0067">ATP-binding</keyword>
<keyword evidence="1" id="KW-0547">Nucleotide-binding</keyword>
<name>A0A1I3JU70_9FLAO</name>
<organism evidence="4 5">
    <name type="scientific">Kaistella treverensis</name>
    <dbReference type="NCBI Taxonomy" id="631455"/>
    <lineage>
        <taxon>Bacteria</taxon>
        <taxon>Pseudomonadati</taxon>
        <taxon>Bacteroidota</taxon>
        <taxon>Flavobacteriia</taxon>
        <taxon>Flavobacteriales</taxon>
        <taxon>Weeksellaceae</taxon>
        <taxon>Chryseobacterium group</taxon>
        <taxon>Kaistella</taxon>
    </lineage>
</organism>
<dbReference type="GO" id="GO:0005524">
    <property type="term" value="F:ATP binding"/>
    <property type="evidence" value="ECO:0007669"/>
    <property type="project" value="UniProtKB-KW"/>
</dbReference>
<evidence type="ECO:0000259" key="3">
    <source>
        <dbReference type="Pfam" id="PF00004"/>
    </source>
</evidence>
<accession>A0A1I3JU70</accession>
<dbReference type="Proteomes" id="UP000242560">
    <property type="component" value="Unassembled WGS sequence"/>
</dbReference>
<evidence type="ECO:0000256" key="2">
    <source>
        <dbReference type="ARBA" id="ARBA00022840"/>
    </source>
</evidence>
<dbReference type="GO" id="GO:0016887">
    <property type="term" value="F:ATP hydrolysis activity"/>
    <property type="evidence" value="ECO:0007669"/>
    <property type="project" value="InterPro"/>
</dbReference>
<sequence length="447" mass="51888">MKLAELAKELKISIQSFLKFIQDFDLELADCLTTTFEVKPEFIKFARENKDFLRKYAEDLTKTKSVQQIAANIKQPTEKVAQVIKDEKPQIFENGMYRSSVSSFGIDNKLGGNYQFVYNYFGKNTKLTKRSFIGYRDLFFFISEALEPYLSNVSVENWGIHKPAGIILYGPPGSGKIFWANKIAEITGYDFKEIKKHFLGTTLVDNEKTDFNDFLVTMMQEENVILFLENFDQLMAVRNEETSVNGCDEETKEIILHYIGHFEEEKILMIGAADSLFKIDRELLAPGRFDVAIPIFPPNAKERSEMLLYHMTKELASDALLLKILEFNKANLLPFWQEIAEKMKAYSNTMLVDFTQSFKKRVRNLYLNQNSTEIKLDKKLLDASFKDAATKLTDQYLNQVEQFLKEVSRNNYDEFQQRIKALSKELEYYRVVEKPRKSIGFKSGTED</sequence>
<proteinExistence type="predicted"/>
<dbReference type="InterPro" id="IPR050221">
    <property type="entry name" value="26S_Proteasome_ATPase"/>
</dbReference>
<reference evidence="5" key="1">
    <citation type="submission" date="2016-10" db="EMBL/GenBank/DDBJ databases">
        <authorList>
            <person name="Varghese N."/>
            <person name="Submissions S."/>
        </authorList>
    </citation>
    <scope>NUCLEOTIDE SEQUENCE [LARGE SCALE GENOMIC DNA]</scope>
    <source>
        <strain evidence="5">DSM 22251</strain>
    </source>
</reference>
<evidence type="ECO:0000313" key="4">
    <source>
        <dbReference type="EMBL" id="SFI63802.1"/>
    </source>
</evidence>
<evidence type="ECO:0000313" key="5">
    <source>
        <dbReference type="Proteomes" id="UP000242560"/>
    </source>
</evidence>
<dbReference type="InterPro" id="IPR027417">
    <property type="entry name" value="P-loop_NTPase"/>
</dbReference>